<keyword evidence="2" id="KW-1185">Reference proteome</keyword>
<protein>
    <submittedName>
        <fullName evidence="1">Uncharacterized protein</fullName>
    </submittedName>
</protein>
<sequence length="77" mass="9007">MLELNQPDLFKWNILYEVPNKELKKSDIIIHGRYYDFIPEKGSMIILDNVLYSVTTVIYDFDKTNIVIGLAKLKDEA</sequence>
<organism evidence="1 2">
    <name type="scientific">phage Lak_Megaphage_Sonny</name>
    <dbReference type="NCBI Taxonomy" id="3109229"/>
    <lineage>
        <taxon>Viruses</taxon>
        <taxon>Duplodnaviria</taxon>
        <taxon>Heunggongvirae</taxon>
        <taxon>Uroviricota</taxon>
        <taxon>Caudoviricetes</taxon>
        <taxon>Caudoviricetes code 15 clade</taxon>
    </lineage>
</organism>
<proteinExistence type="predicted"/>
<dbReference type="EMBL" id="OR769223">
    <property type="protein sequence ID" value="WQJ53433.1"/>
    <property type="molecule type" value="Genomic_DNA"/>
</dbReference>
<accession>A0ABZ0Z2K8</accession>
<dbReference type="Proteomes" id="UP001358193">
    <property type="component" value="Segment"/>
</dbReference>
<reference evidence="1 2" key="1">
    <citation type="submission" date="2023-11" db="EMBL/GenBank/DDBJ databases">
        <authorList>
            <person name="Cook R."/>
            <person name="Crisci M."/>
            <person name="Pye H."/>
            <person name="Adriaenssens E."/>
            <person name="Santini J."/>
        </authorList>
    </citation>
    <scope>NUCLEOTIDE SEQUENCE [LARGE SCALE GENOMIC DNA]</scope>
    <source>
        <strain evidence="1">Lak_Megaphage_Sonny</strain>
    </source>
</reference>
<evidence type="ECO:0000313" key="1">
    <source>
        <dbReference type="EMBL" id="WQJ53433.1"/>
    </source>
</evidence>
<name>A0ABZ0Z2K8_9CAUD</name>
<evidence type="ECO:0000313" key="2">
    <source>
        <dbReference type="Proteomes" id="UP001358193"/>
    </source>
</evidence>